<dbReference type="STRING" id="6182.A0A4Z2DR77"/>
<dbReference type="InterPro" id="IPR051578">
    <property type="entry name" value="GDPD"/>
</dbReference>
<evidence type="ECO:0000313" key="3">
    <source>
        <dbReference type="EMBL" id="TNN18979.1"/>
    </source>
</evidence>
<accession>A0A4Z2DR77</accession>
<name>A0A4Z2DR77_SCHJA</name>
<dbReference type="Gene3D" id="3.20.20.190">
    <property type="entry name" value="Phosphatidylinositol (PI) phosphodiesterase"/>
    <property type="match status" value="1"/>
</dbReference>
<keyword evidence="4" id="KW-1185">Reference proteome</keyword>
<dbReference type="GO" id="GO:0046475">
    <property type="term" value="P:glycerophospholipid catabolic process"/>
    <property type="evidence" value="ECO:0007669"/>
    <property type="project" value="TreeGrafter"/>
</dbReference>
<gene>
    <name evidence="3" type="ORF">EWB00_009523</name>
</gene>
<dbReference type="SUPFAM" id="SSF51695">
    <property type="entry name" value="PLC-like phosphodiesterases"/>
    <property type="match status" value="1"/>
</dbReference>
<dbReference type="AlphaFoldDB" id="A0A4Z2DR77"/>
<dbReference type="EMBL" id="SKCS01000057">
    <property type="protein sequence ID" value="TNN18979.1"/>
    <property type="molecule type" value="Genomic_DNA"/>
</dbReference>
<dbReference type="PANTHER" id="PTHR22958:SF1">
    <property type="entry name" value="GLYCEROPHOSPHOCHOLINE PHOSPHODIESTERASE GPCPD1"/>
    <property type="match status" value="1"/>
</dbReference>
<dbReference type="InterPro" id="IPR030395">
    <property type="entry name" value="GP_PDE_dom"/>
</dbReference>
<reference evidence="3 4" key="1">
    <citation type="submission" date="2019-03" db="EMBL/GenBank/DDBJ databases">
        <title>An improved genome assembly of the fluke Schistosoma japonicum.</title>
        <authorList>
            <person name="Hu W."/>
            <person name="Luo F."/>
            <person name="Yin M."/>
            <person name="Mo X."/>
            <person name="Sun C."/>
            <person name="Wu Q."/>
            <person name="Zhu B."/>
            <person name="Xiang M."/>
            <person name="Wang J."/>
            <person name="Wang Y."/>
            <person name="Zhang T."/>
            <person name="Xu B."/>
            <person name="Zheng H."/>
            <person name="Feng Z."/>
        </authorList>
    </citation>
    <scope>NUCLEOTIDE SEQUENCE [LARGE SCALE GENOMIC DNA]</scope>
    <source>
        <strain evidence="3">HuSjv2</strain>
        <tissue evidence="3">Worms</tissue>
    </source>
</reference>
<dbReference type="PANTHER" id="PTHR22958">
    <property type="entry name" value="GLYCEROPHOSPHORYL DIESTER PHOSPHODIESTERASE"/>
    <property type="match status" value="1"/>
</dbReference>
<feature type="domain" description="GP-PDE" evidence="2">
    <location>
        <begin position="174"/>
        <end position="521"/>
    </location>
</feature>
<dbReference type="InterPro" id="IPR017946">
    <property type="entry name" value="PLC-like_Pdiesterase_TIM-brl"/>
</dbReference>
<evidence type="ECO:0000256" key="1">
    <source>
        <dbReference type="ARBA" id="ARBA00022801"/>
    </source>
</evidence>
<dbReference type="Pfam" id="PF03009">
    <property type="entry name" value="GDPD"/>
    <property type="match status" value="1"/>
</dbReference>
<keyword evidence="1" id="KW-0378">Hydrolase</keyword>
<proteinExistence type="predicted"/>
<dbReference type="GO" id="GO:0008081">
    <property type="term" value="F:phosphoric diester hydrolase activity"/>
    <property type="evidence" value="ECO:0007669"/>
    <property type="project" value="InterPro"/>
</dbReference>
<sequence>MRFLKAVVVYSVTSKYSVFQKMKILSLKMDLREVELADRLSLFSCNVDPRLSWCNVGSLHTEHWIPITLHAASGFLISNCNTEMSSSLSVDLELRTNPGSEKVCVTFTLFPDYQNDQGILCLPVSSTSGFSDEIYLYYLFIFNYVPPNTDNETPLSLVFPWVMPCANENATFQPIIVGHAGAGVKRAYNGQGTDWPENTICAFRRAEQLGVTMVECDAGITKDFEVVLHHNFTLGVHEQPRKFENDPLTYILEHKADDGVHEKSTDLLVNYQLSEIRSLLRKVDGMIGCADVTQSGYPSPLTINDPVPSILGSEAGPIPLLKNAFHQTSKNLCFDVELKYPVETPYNLITEKLTKQKPIECSLPTPSSYFCKINKFCDTILDAIWSDAGPRYVMLSSFNPDVCIALQLKQSLLPVFFITRGGYPCDNSHRSDPRHHNIFSAANWAHMMGLRGVVTVGFHFGSTNDVNEKQAKSLAADLASKQLSCFVYGDGVSEMSFYKKALQLNLTGVIVDRLDEFMSEYYEEHRAKDKQSEILNPQLCR</sequence>
<protein>
    <submittedName>
        <fullName evidence="3">Glycerophosphocholine phosphodiesterase GPCPD1</fullName>
    </submittedName>
</protein>
<dbReference type="PROSITE" id="PS51704">
    <property type="entry name" value="GP_PDE"/>
    <property type="match status" value="1"/>
</dbReference>
<dbReference type="CDD" id="cd08572">
    <property type="entry name" value="GDPD_GDE5_like"/>
    <property type="match status" value="1"/>
</dbReference>
<dbReference type="OrthoDB" id="1058301at2759"/>
<evidence type="ECO:0000259" key="2">
    <source>
        <dbReference type="PROSITE" id="PS51704"/>
    </source>
</evidence>
<evidence type="ECO:0000313" key="4">
    <source>
        <dbReference type="Proteomes" id="UP000311919"/>
    </source>
</evidence>
<organism evidence="3 4">
    <name type="scientific">Schistosoma japonicum</name>
    <name type="common">Blood fluke</name>
    <dbReference type="NCBI Taxonomy" id="6182"/>
    <lineage>
        <taxon>Eukaryota</taxon>
        <taxon>Metazoa</taxon>
        <taxon>Spiralia</taxon>
        <taxon>Lophotrochozoa</taxon>
        <taxon>Platyhelminthes</taxon>
        <taxon>Trematoda</taxon>
        <taxon>Digenea</taxon>
        <taxon>Strigeidida</taxon>
        <taxon>Schistosomatoidea</taxon>
        <taxon>Schistosomatidae</taxon>
        <taxon>Schistosoma</taxon>
    </lineage>
</organism>
<dbReference type="Proteomes" id="UP000311919">
    <property type="component" value="Unassembled WGS sequence"/>
</dbReference>
<comment type="caution">
    <text evidence="3">The sequence shown here is derived from an EMBL/GenBank/DDBJ whole genome shotgun (WGS) entry which is preliminary data.</text>
</comment>